<accession>A0A380NDP5</accession>
<evidence type="ECO:0000256" key="1">
    <source>
        <dbReference type="SAM" id="MobiDB-lite"/>
    </source>
</evidence>
<name>A0A380NDP5_STRGR</name>
<feature type="compositionally biased region" description="Basic and acidic residues" evidence="1">
    <location>
        <begin position="10"/>
        <end position="21"/>
    </location>
</feature>
<evidence type="ECO:0000313" key="3">
    <source>
        <dbReference type="Proteomes" id="UP000254150"/>
    </source>
</evidence>
<feature type="compositionally biased region" description="Basic and acidic residues" evidence="1">
    <location>
        <begin position="32"/>
        <end position="42"/>
    </location>
</feature>
<dbReference type="EMBL" id="UHID01000005">
    <property type="protein sequence ID" value="SUP36863.1"/>
    <property type="molecule type" value="Genomic_DNA"/>
</dbReference>
<organism evidence="2 3">
    <name type="scientific">Streptomyces griseus</name>
    <dbReference type="NCBI Taxonomy" id="1911"/>
    <lineage>
        <taxon>Bacteria</taxon>
        <taxon>Bacillati</taxon>
        <taxon>Actinomycetota</taxon>
        <taxon>Actinomycetes</taxon>
        <taxon>Kitasatosporales</taxon>
        <taxon>Streptomycetaceae</taxon>
        <taxon>Streptomyces</taxon>
    </lineage>
</organism>
<dbReference type="AlphaFoldDB" id="A0A380NDP5"/>
<feature type="region of interest" description="Disordered" evidence="1">
    <location>
        <begin position="1"/>
        <end position="42"/>
    </location>
</feature>
<protein>
    <submittedName>
        <fullName evidence="2">Uncharacterized protein</fullName>
    </submittedName>
</protein>
<proteinExistence type="predicted"/>
<gene>
    <name evidence="2" type="ORF">NCTC7807_02386</name>
</gene>
<reference evidence="2 3" key="1">
    <citation type="submission" date="2018-06" db="EMBL/GenBank/DDBJ databases">
        <authorList>
            <consortium name="Pathogen Informatics"/>
            <person name="Doyle S."/>
        </authorList>
    </citation>
    <scope>NUCLEOTIDE SEQUENCE [LARGE SCALE GENOMIC DNA]</scope>
    <source>
        <strain evidence="2 3">NCTC7807</strain>
    </source>
</reference>
<sequence>MGAVPGGSRRIREPNPRKPGDRSSLSDGPPAHTDHPPGHFGRAAEVRVVPDSHARGRPVLVLEADEAVSWPPRRYRKGDELALDD</sequence>
<evidence type="ECO:0000313" key="2">
    <source>
        <dbReference type="EMBL" id="SUP36863.1"/>
    </source>
</evidence>
<dbReference type="Proteomes" id="UP000254150">
    <property type="component" value="Unassembled WGS sequence"/>
</dbReference>